<evidence type="ECO:0000313" key="9">
    <source>
        <dbReference type="Proteomes" id="UP000288227"/>
    </source>
</evidence>
<dbReference type="InterPro" id="IPR036097">
    <property type="entry name" value="HisK_dim/P_sf"/>
</dbReference>
<dbReference type="InterPro" id="IPR035965">
    <property type="entry name" value="PAS-like_dom_sf"/>
</dbReference>
<dbReference type="PANTHER" id="PTHR43711">
    <property type="entry name" value="TWO-COMPONENT HISTIDINE KINASE"/>
    <property type="match status" value="1"/>
</dbReference>
<dbReference type="InterPro" id="IPR004358">
    <property type="entry name" value="Sig_transdc_His_kin-like_C"/>
</dbReference>
<comment type="catalytic activity">
    <reaction evidence="1">
        <text>ATP + protein L-histidine = ADP + protein N-phospho-L-histidine.</text>
        <dbReference type="EC" id="2.7.13.3"/>
    </reaction>
</comment>
<sequence length="394" mass="44982">MLALNRDLPKEREEETEQRKQALRLRNLYRSFVDNTFELIFRSSLQDEIQFSNKLFVETFGFGKFRKAKGSKVHELFNDLDDYNKLKVRAIREQRVQGVAVNFKSLEGKKIVALVNIQIQTNELGEPMINWTALDISERVAFEQNLELKNQQLAKINHQMEKFLYSTSHDLRAPLTTIMGLVNLIRMDSKDNSLVEYADKIELSTHKLDKIIRDIISFSKTTYKNIHSEKIDFESLIWKIVNNHCGDDNFGKIRVQVSVVGSSLFYSDTDRIEIILDNLIRNAVQFVDINKAHSFINITTLVSADTVVVEIHDNGIGIARQYFESIFNMFYKATVHSKGAGLGLYIAKEGIEQLGGSISVNSEVGFGSLFKLSIPNSPKGKLINRKQQLNQAAI</sequence>
<dbReference type="Pfam" id="PF00512">
    <property type="entry name" value="HisKA"/>
    <property type="match status" value="1"/>
</dbReference>
<dbReference type="Pfam" id="PF02518">
    <property type="entry name" value="HATPase_c"/>
    <property type="match status" value="1"/>
</dbReference>
<evidence type="ECO:0000256" key="5">
    <source>
        <dbReference type="ARBA" id="ARBA00022777"/>
    </source>
</evidence>
<dbReference type="NCBIfam" id="TIGR00229">
    <property type="entry name" value="sensory_box"/>
    <property type="match status" value="1"/>
</dbReference>
<dbReference type="InterPro" id="IPR036890">
    <property type="entry name" value="HATPase_C_sf"/>
</dbReference>
<evidence type="ECO:0000256" key="6">
    <source>
        <dbReference type="ARBA" id="ARBA00023012"/>
    </source>
</evidence>
<comment type="caution">
    <text evidence="8">The sequence shown here is derived from an EMBL/GenBank/DDBJ whole genome shotgun (WGS) entry which is preliminary data.</text>
</comment>
<keyword evidence="3" id="KW-0597">Phosphoprotein</keyword>
<dbReference type="AlphaFoldDB" id="A0A401UBR2"/>
<feature type="domain" description="Histidine kinase" evidence="7">
    <location>
        <begin position="166"/>
        <end position="378"/>
    </location>
</feature>
<evidence type="ECO:0000256" key="2">
    <source>
        <dbReference type="ARBA" id="ARBA00012438"/>
    </source>
</evidence>
<dbReference type="GO" id="GO:0000155">
    <property type="term" value="F:phosphorelay sensor kinase activity"/>
    <property type="evidence" value="ECO:0007669"/>
    <property type="project" value="InterPro"/>
</dbReference>
<dbReference type="PANTHER" id="PTHR43711:SF31">
    <property type="entry name" value="HISTIDINE KINASE"/>
    <property type="match status" value="1"/>
</dbReference>
<gene>
    <name evidence="8" type="ORF">SanaruYs_25850</name>
</gene>
<dbReference type="EMBL" id="BHXQ01000004">
    <property type="protein sequence ID" value="GCC52348.1"/>
    <property type="molecule type" value="Genomic_DNA"/>
</dbReference>
<evidence type="ECO:0000259" key="7">
    <source>
        <dbReference type="PROSITE" id="PS50109"/>
    </source>
</evidence>
<dbReference type="SMART" id="SM00388">
    <property type="entry name" value="HisKA"/>
    <property type="match status" value="1"/>
</dbReference>
<dbReference type="CDD" id="cd00082">
    <property type="entry name" value="HisKA"/>
    <property type="match status" value="1"/>
</dbReference>
<keyword evidence="5" id="KW-0418">Kinase</keyword>
<dbReference type="Gene3D" id="3.30.450.20">
    <property type="entry name" value="PAS domain"/>
    <property type="match status" value="1"/>
</dbReference>
<dbReference type="InterPro" id="IPR050736">
    <property type="entry name" value="Sensor_HK_Regulatory"/>
</dbReference>
<evidence type="ECO:0000256" key="4">
    <source>
        <dbReference type="ARBA" id="ARBA00022679"/>
    </source>
</evidence>
<dbReference type="Gene3D" id="3.30.565.10">
    <property type="entry name" value="Histidine kinase-like ATPase, C-terminal domain"/>
    <property type="match status" value="1"/>
</dbReference>
<dbReference type="InterPro" id="IPR003661">
    <property type="entry name" value="HisK_dim/P_dom"/>
</dbReference>
<proteinExistence type="predicted"/>
<keyword evidence="4" id="KW-0808">Transferase</keyword>
<keyword evidence="9" id="KW-1185">Reference proteome</keyword>
<dbReference type="InterPro" id="IPR005467">
    <property type="entry name" value="His_kinase_dom"/>
</dbReference>
<evidence type="ECO:0000256" key="3">
    <source>
        <dbReference type="ARBA" id="ARBA00022553"/>
    </source>
</evidence>
<reference evidence="8 9" key="1">
    <citation type="submission" date="2018-11" db="EMBL/GenBank/DDBJ databases">
        <title>Chryseotalea sanarue gen. nov., sp., nov., a member of the family Cytophagaceae, isolated from a brackish lake in Hamamatsu Japan.</title>
        <authorList>
            <person name="Maejima Y."/>
            <person name="Iino T."/>
            <person name="Muraguchi Y."/>
            <person name="Fukuda K."/>
            <person name="Ohkuma M."/>
            <person name="Moriuchi R."/>
            <person name="Dohra H."/>
            <person name="Kimbara K."/>
            <person name="Shintani M."/>
        </authorList>
    </citation>
    <scope>NUCLEOTIDE SEQUENCE [LARGE SCALE GENOMIC DNA]</scope>
    <source>
        <strain evidence="8 9">Ys</strain>
    </source>
</reference>
<dbReference type="InterPro" id="IPR000014">
    <property type="entry name" value="PAS"/>
</dbReference>
<evidence type="ECO:0000256" key="1">
    <source>
        <dbReference type="ARBA" id="ARBA00000085"/>
    </source>
</evidence>
<dbReference type="PROSITE" id="PS50109">
    <property type="entry name" value="HIS_KIN"/>
    <property type="match status" value="1"/>
</dbReference>
<dbReference type="PRINTS" id="PR00344">
    <property type="entry name" value="BCTRLSENSOR"/>
</dbReference>
<dbReference type="SUPFAM" id="SSF55785">
    <property type="entry name" value="PYP-like sensor domain (PAS domain)"/>
    <property type="match status" value="1"/>
</dbReference>
<dbReference type="InterPro" id="IPR003594">
    <property type="entry name" value="HATPase_dom"/>
</dbReference>
<name>A0A401UBR2_9BACT</name>
<keyword evidence="6" id="KW-0902">Two-component regulatory system</keyword>
<dbReference type="SUPFAM" id="SSF55874">
    <property type="entry name" value="ATPase domain of HSP90 chaperone/DNA topoisomerase II/histidine kinase"/>
    <property type="match status" value="1"/>
</dbReference>
<protein>
    <recommendedName>
        <fullName evidence="2">histidine kinase</fullName>
        <ecNumber evidence="2">2.7.13.3</ecNumber>
    </recommendedName>
</protein>
<organism evidence="8 9">
    <name type="scientific">Chryseotalea sanaruensis</name>
    <dbReference type="NCBI Taxonomy" id="2482724"/>
    <lineage>
        <taxon>Bacteria</taxon>
        <taxon>Pseudomonadati</taxon>
        <taxon>Bacteroidota</taxon>
        <taxon>Cytophagia</taxon>
        <taxon>Cytophagales</taxon>
        <taxon>Chryseotaleaceae</taxon>
        <taxon>Chryseotalea</taxon>
    </lineage>
</organism>
<dbReference type="OrthoDB" id="109585at2"/>
<dbReference type="EC" id="2.7.13.3" evidence="2"/>
<dbReference type="Proteomes" id="UP000288227">
    <property type="component" value="Unassembled WGS sequence"/>
</dbReference>
<dbReference type="SUPFAM" id="SSF47384">
    <property type="entry name" value="Homodimeric domain of signal transducing histidine kinase"/>
    <property type="match status" value="1"/>
</dbReference>
<dbReference type="Gene3D" id="1.10.287.130">
    <property type="match status" value="1"/>
</dbReference>
<dbReference type="SMART" id="SM00387">
    <property type="entry name" value="HATPase_c"/>
    <property type="match status" value="1"/>
</dbReference>
<accession>A0A401UBR2</accession>
<dbReference type="RefSeq" id="WP_127122983.1">
    <property type="nucleotide sequence ID" value="NZ_BHXQ01000004.1"/>
</dbReference>
<evidence type="ECO:0000313" key="8">
    <source>
        <dbReference type="EMBL" id="GCC52348.1"/>
    </source>
</evidence>